<dbReference type="InterPro" id="IPR020630">
    <property type="entry name" value="THF_DH/CycHdrlase_cat_dom"/>
</dbReference>
<dbReference type="GO" id="GO:0035999">
    <property type="term" value="P:tetrahydrofolate interconversion"/>
    <property type="evidence" value="ECO:0007669"/>
    <property type="project" value="TreeGrafter"/>
</dbReference>
<feature type="domain" description="Tetrahydrofolate dehydrogenase/cyclohydrolase catalytic" evidence="1">
    <location>
        <begin position="5"/>
        <end position="60"/>
    </location>
</feature>
<sequence>MSKVIDGKAIAQSLRNDIKSQIDELRKTHPTFSPKLSIIQVGAREDSSVYVNMKKKAAKE</sequence>
<dbReference type="GO" id="GO:0005829">
    <property type="term" value="C:cytosol"/>
    <property type="evidence" value="ECO:0007669"/>
    <property type="project" value="TreeGrafter"/>
</dbReference>
<gene>
    <name evidence="2" type="primary">MTHFD1</name>
    <name evidence="2" type="ORF">BGW38_004146</name>
</gene>
<dbReference type="EMBL" id="JAABOA010002680">
    <property type="protein sequence ID" value="KAF9579551.1"/>
    <property type="molecule type" value="Genomic_DNA"/>
</dbReference>
<feature type="non-terminal residue" evidence="2">
    <location>
        <position position="1"/>
    </location>
</feature>
<protein>
    <submittedName>
        <fullName evidence="2">C-1-tetrahydrofolate synthase, cytoplasmic</fullName>
    </submittedName>
</protein>
<comment type="caution">
    <text evidence="2">The sequence shown here is derived from an EMBL/GenBank/DDBJ whole genome shotgun (WGS) entry which is preliminary data.</text>
</comment>
<dbReference type="PANTHER" id="PTHR48099">
    <property type="entry name" value="C-1-TETRAHYDROFOLATE SYNTHASE, CYTOPLASMIC-RELATED"/>
    <property type="match status" value="1"/>
</dbReference>
<dbReference type="OrthoDB" id="5126881at2759"/>
<name>A0A9P6KC82_9FUNG</name>
<dbReference type="GO" id="GO:0004488">
    <property type="term" value="F:methylenetetrahydrofolate dehydrogenase (NADP+) activity"/>
    <property type="evidence" value="ECO:0007669"/>
    <property type="project" value="InterPro"/>
</dbReference>
<dbReference type="InterPro" id="IPR046346">
    <property type="entry name" value="Aminoacid_DH-like_N_sf"/>
</dbReference>
<dbReference type="PANTHER" id="PTHR48099:SF5">
    <property type="entry name" value="C-1-TETRAHYDROFOLATE SYNTHASE, CYTOPLASMIC"/>
    <property type="match status" value="1"/>
</dbReference>
<keyword evidence="3" id="KW-1185">Reference proteome</keyword>
<evidence type="ECO:0000259" key="1">
    <source>
        <dbReference type="Pfam" id="PF00763"/>
    </source>
</evidence>
<dbReference type="AlphaFoldDB" id="A0A9P6KC82"/>
<dbReference type="GO" id="GO:0004477">
    <property type="term" value="F:methenyltetrahydrofolate cyclohydrolase activity"/>
    <property type="evidence" value="ECO:0007669"/>
    <property type="project" value="TreeGrafter"/>
</dbReference>
<dbReference type="Proteomes" id="UP000780801">
    <property type="component" value="Unassembled WGS sequence"/>
</dbReference>
<accession>A0A9P6KC82</accession>
<evidence type="ECO:0000313" key="3">
    <source>
        <dbReference type="Proteomes" id="UP000780801"/>
    </source>
</evidence>
<dbReference type="SUPFAM" id="SSF53223">
    <property type="entry name" value="Aminoacid dehydrogenase-like, N-terminal domain"/>
    <property type="match status" value="1"/>
</dbReference>
<dbReference type="Pfam" id="PF00763">
    <property type="entry name" value="THF_DHG_CYH"/>
    <property type="match status" value="1"/>
</dbReference>
<organism evidence="2 3">
    <name type="scientific">Lunasporangiospora selenospora</name>
    <dbReference type="NCBI Taxonomy" id="979761"/>
    <lineage>
        <taxon>Eukaryota</taxon>
        <taxon>Fungi</taxon>
        <taxon>Fungi incertae sedis</taxon>
        <taxon>Mucoromycota</taxon>
        <taxon>Mortierellomycotina</taxon>
        <taxon>Mortierellomycetes</taxon>
        <taxon>Mortierellales</taxon>
        <taxon>Mortierellaceae</taxon>
        <taxon>Lunasporangiospora</taxon>
    </lineage>
</organism>
<dbReference type="Gene3D" id="3.40.50.10860">
    <property type="entry name" value="Leucine Dehydrogenase, chain A, domain 1"/>
    <property type="match status" value="1"/>
</dbReference>
<proteinExistence type="predicted"/>
<evidence type="ECO:0000313" key="2">
    <source>
        <dbReference type="EMBL" id="KAF9579551.1"/>
    </source>
</evidence>
<reference evidence="2" key="1">
    <citation type="journal article" date="2020" name="Fungal Divers.">
        <title>Resolving the Mortierellaceae phylogeny through synthesis of multi-gene phylogenetics and phylogenomics.</title>
        <authorList>
            <person name="Vandepol N."/>
            <person name="Liber J."/>
            <person name="Desiro A."/>
            <person name="Na H."/>
            <person name="Kennedy M."/>
            <person name="Barry K."/>
            <person name="Grigoriev I.V."/>
            <person name="Miller A.N."/>
            <person name="O'Donnell K."/>
            <person name="Stajich J.E."/>
            <person name="Bonito G."/>
        </authorList>
    </citation>
    <scope>NUCLEOTIDE SEQUENCE</scope>
    <source>
        <strain evidence="2">KOD1015</strain>
    </source>
</reference>